<keyword evidence="1" id="KW-1133">Transmembrane helix</keyword>
<dbReference type="AlphaFoldDB" id="X0UE53"/>
<gene>
    <name evidence="2" type="ORF">S01H1_23586</name>
</gene>
<organism evidence="2">
    <name type="scientific">marine sediment metagenome</name>
    <dbReference type="NCBI Taxonomy" id="412755"/>
    <lineage>
        <taxon>unclassified sequences</taxon>
        <taxon>metagenomes</taxon>
        <taxon>ecological metagenomes</taxon>
    </lineage>
</organism>
<protein>
    <submittedName>
        <fullName evidence="2">Uncharacterized protein</fullName>
    </submittedName>
</protein>
<accession>X0UE53</accession>
<proteinExistence type="predicted"/>
<name>X0UE53_9ZZZZ</name>
<reference evidence="2" key="1">
    <citation type="journal article" date="2014" name="Front. Microbiol.">
        <title>High frequency of phylogenetically diverse reductive dehalogenase-homologous genes in deep subseafloor sedimentary metagenomes.</title>
        <authorList>
            <person name="Kawai M."/>
            <person name="Futagami T."/>
            <person name="Toyoda A."/>
            <person name="Takaki Y."/>
            <person name="Nishi S."/>
            <person name="Hori S."/>
            <person name="Arai W."/>
            <person name="Tsubouchi T."/>
            <person name="Morono Y."/>
            <person name="Uchiyama I."/>
            <person name="Ito T."/>
            <person name="Fujiyama A."/>
            <person name="Inagaki F."/>
            <person name="Takami H."/>
        </authorList>
    </citation>
    <scope>NUCLEOTIDE SEQUENCE</scope>
    <source>
        <strain evidence="2">Expedition CK06-06</strain>
    </source>
</reference>
<keyword evidence="1" id="KW-0472">Membrane</keyword>
<feature type="non-terminal residue" evidence="2">
    <location>
        <position position="1"/>
    </location>
</feature>
<sequence length="131" mass="14561">LWMLLFVKLVLPASFTLPTGIGYWLGDYFPSEVSIAKFVPQTEEAVPAAINIPQGYIFLEPPMMNETAATGIELEPICWQGLVFLGWLVGMLVLLVLLVKRVCFVRGLIAQSRPANERSLDILNEVRSQIG</sequence>
<feature type="non-terminal residue" evidence="2">
    <location>
        <position position="131"/>
    </location>
</feature>
<feature type="transmembrane region" description="Helical" evidence="1">
    <location>
        <begin position="79"/>
        <end position="99"/>
    </location>
</feature>
<evidence type="ECO:0000256" key="1">
    <source>
        <dbReference type="SAM" id="Phobius"/>
    </source>
</evidence>
<dbReference type="EMBL" id="BARS01013672">
    <property type="protein sequence ID" value="GAF98682.1"/>
    <property type="molecule type" value="Genomic_DNA"/>
</dbReference>
<comment type="caution">
    <text evidence="2">The sequence shown here is derived from an EMBL/GenBank/DDBJ whole genome shotgun (WGS) entry which is preliminary data.</text>
</comment>
<evidence type="ECO:0000313" key="2">
    <source>
        <dbReference type="EMBL" id="GAF98682.1"/>
    </source>
</evidence>
<keyword evidence="1" id="KW-0812">Transmembrane</keyword>